<dbReference type="InterPro" id="IPR014710">
    <property type="entry name" value="RmlC-like_jellyroll"/>
</dbReference>
<gene>
    <name evidence="2" type="ORF">METZ01_LOCUS290213</name>
</gene>
<dbReference type="PRINTS" id="PR00103">
    <property type="entry name" value="CAMPKINASE"/>
</dbReference>
<dbReference type="GO" id="GO:0005829">
    <property type="term" value="C:cytosol"/>
    <property type="evidence" value="ECO:0007669"/>
    <property type="project" value="TreeGrafter"/>
</dbReference>
<dbReference type="GO" id="GO:0003700">
    <property type="term" value="F:DNA-binding transcription factor activity"/>
    <property type="evidence" value="ECO:0007669"/>
    <property type="project" value="TreeGrafter"/>
</dbReference>
<evidence type="ECO:0000259" key="1">
    <source>
        <dbReference type="PROSITE" id="PS50042"/>
    </source>
</evidence>
<evidence type="ECO:0000313" key="2">
    <source>
        <dbReference type="EMBL" id="SVC37359.1"/>
    </source>
</evidence>
<dbReference type="SMART" id="SM00100">
    <property type="entry name" value="cNMP"/>
    <property type="match status" value="1"/>
</dbReference>
<organism evidence="2">
    <name type="scientific">marine metagenome</name>
    <dbReference type="NCBI Taxonomy" id="408172"/>
    <lineage>
        <taxon>unclassified sequences</taxon>
        <taxon>metagenomes</taxon>
        <taxon>ecological metagenomes</taxon>
    </lineage>
</organism>
<dbReference type="Pfam" id="PF00027">
    <property type="entry name" value="cNMP_binding"/>
    <property type="match status" value="1"/>
</dbReference>
<name>A0A382LL08_9ZZZZ</name>
<accession>A0A382LL08</accession>
<dbReference type="PANTHER" id="PTHR24567">
    <property type="entry name" value="CRP FAMILY TRANSCRIPTIONAL REGULATORY PROTEIN"/>
    <property type="match status" value="1"/>
</dbReference>
<dbReference type="EMBL" id="UINC01087740">
    <property type="protein sequence ID" value="SVC37359.1"/>
    <property type="molecule type" value="Genomic_DNA"/>
</dbReference>
<proteinExistence type="predicted"/>
<dbReference type="AlphaFoldDB" id="A0A382LL08"/>
<reference evidence="2" key="1">
    <citation type="submission" date="2018-05" db="EMBL/GenBank/DDBJ databases">
        <authorList>
            <person name="Lanie J.A."/>
            <person name="Ng W.-L."/>
            <person name="Kazmierczak K.M."/>
            <person name="Andrzejewski T.M."/>
            <person name="Davidsen T.M."/>
            <person name="Wayne K.J."/>
            <person name="Tettelin H."/>
            <person name="Glass J.I."/>
            <person name="Rusch D."/>
            <person name="Podicherti R."/>
            <person name="Tsui H.-C.T."/>
            <person name="Winkler M.E."/>
        </authorList>
    </citation>
    <scope>NUCLEOTIDE SEQUENCE</scope>
</reference>
<dbReference type="InterPro" id="IPR000595">
    <property type="entry name" value="cNMP-bd_dom"/>
</dbReference>
<dbReference type="InterPro" id="IPR050397">
    <property type="entry name" value="Env_Response_Regulators"/>
</dbReference>
<feature type="domain" description="Cyclic nucleotide-binding" evidence="1">
    <location>
        <begin position="1"/>
        <end position="74"/>
    </location>
</feature>
<sequence length="112" mass="12858">MRVEYHKKDKIIIREDQKTRDLYIIDHGQCEVIKNEEVIATLGKNEVFGELGWLENLPRSATVKAITDCTLKVIPAGEADKFITQNPSALMPLLRVVCHRLQNTLQFINKIQ</sequence>
<dbReference type="PROSITE" id="PS50042">
    <property type="entry name" value="CNMP_BINDING_3"/>
    <property type="match status" value="1"/>
</dbReference>
<dbReference type="SUPFAM" id="SSF51206">
    <property type="entry name" value="cAMP-binding domain-like"/>
    <property type="match status" value="1"/>
</dbReference>
<dbReference type="InterPro" id="IPR018490">
    <property type="entry name" value="cNMP-bd_dom_sf"/>
</dbReference>
<dbReference type="CDD" id="cd00038">
    <property type="entry name" value="CAP_ED"/>
    <property type="match status" value="1"/>
</dbReference>
<dbReference type="Gene3D" id="2.60.120.10">
    <property type="entry name" value="Jelly Rolls"/>
    <property type="match status" value="1"/>
</dbReference>
<dbReference type="PANTHER" id="PTHR24567:SF74">
    <property type="entry name" value="HTH-TYPE TRANSCRIPTIONAL REGULATOR ARCR"/>
    <property type="match status" value="1"/>
</dbReference>
<protein>
    <recommendedName>
        <fullName evidence="1">Cyclic nucleotide-binding domain-containing protein</fullName>
    </recommendedName>
</protein>